<dbReference type="Gene3D" id="1.10.238.10">
    <property type="entry name" value="EF-hand"/>
    <property type="match status" value="1"/>
</dbReference>
<evidence type="ECO:0000256" key="1">
    <source>
        <dbReference type="ARBA" id="ARBA00004370"/>
    </source>
</evidence>
<dbReference type="SUPFAM" id="SSF47473">
    <property type="entry name" value="EF-hand"/>
    <property type="match status" value="1"/>
</dbReference>
<organism evidence="7 8">
    <name type="scientific">Macrostomum lignano</name>
    <dbReference type="NCBI Taxonomy" id="282301"/>
    <lineage>
        <taxon>Eukaryota</taxon>
        <taxon>Metazoa</taxon>
        <taxon>Spiralia</taxon>
        <taxon>Lophotrochozoa</taxon>
        <taxon>Platyhelminthes</taxon>
        <taxon>Rhabditophora</taxon>
        <taxon>Macrostomorpha</taxon>
        <taxon>Macrostomida</taxon>
        <taxon>Macrostomidae</taxon>
        <taxon>Macrostomum</taxon>
    </lineage>
</organism>
<sequence length="304" mass="32969">QCCTCCSFRLVLRLDSSAAANPEAGEFVQRAQIIIRKLTAPDAAARRHAMAEIDITPGAGALAGAPWCSPWLPLVLGALVLAPLHFNEDGSGRLSREQLALALTSFWREPLSEAELETIFQMGDRDGSGDLSIDATCWDWPVCQPLLQILCFAWLPESPRWLVARSAWARPGLCWSGCGGVAGSIRRGIGCCRDVELKEIAPGRSLLQMLEQPWTRRAASDWLRYSASIVKMAGVRKRRHGCLAERAATAGTNFFACFIGLSLVERIGRRPLLIALAVGGVIASLAVLAVGFQIIRDNSMPVAF</sequence>
<keyword evidence="5 6" id="KW-0472">Membrane</keyword>
<evidence type="ECO:0000256" key="5">
    <source>
        <dbReference type="ARBA" id="ARBA00023136"/>
    </source>
</evidence>
<keyword evidence="2" id="KW-0813">Transport</keyword>
<dbReference type="GO" id="GO:0005366">
    <property type="term" value="F:myo-inositol:proton symporter activity"/>
    <property type="evidence" value="ECO:0007669"/>
    <property type="project" value="TreeGrafter"/>
</dbReference>
<dbReference type="InterPro" id="IPR036259">
    <property type="entry name" value="MFS_trans_sf"/>
</dbReference>
<name>A0A1I8FBU2_9PLAT</name>
<reference evidence="8" key="1">
    <citation type="submission" date="2016-11" db="UniProtKB">
        <authorList>
            <consortium name="WormBaseParasite"/>
        </authorList>
    </citation>
    <scope>IDENTIFICATION</scope>
</reference>
<evidence type="ECO:0000256" key="3">
    <source>
        <dbReference type="ARBA" id="ARBA00022692"/>
    </source>
</evidence>
<dbReference type="InterPro" id="IPR011992">
    <property type="entry name" value="EF-hand-dom_pair"/>
</dbReference>
<dbReference type="PANTHER" id="PTHR48020">
    <property type="entry name" value="PROTON MYO-INOSITOL COTRANSPORTER"/>
    <property type="match status" value="1"/>
</dbReference>
<evidence type="ECO:0000256" key="6">
    <source>
        <dbReference type="SAM" id="Phobius"/>
    </source>
</evidence>
<feature type="transmembrane region" description="Helical" evidence="6">
    <location>
        <begin position="271"/>
        <end position="295"/>
    </location>
</feature>
<evidence type="ECO:0000256" key="4">
    <source>
        <dbReference type="ARBA" id="ARBA00022989"/>
    </source>
</evidence>
<dbReference type="Gene3D" id="1.20.1250.20">
    <property type="entry name" value="MFS general substrate transporter like domains"/>
    <property type="match status" value="1"/>
</dbReference>
<protein>
    <submittedName>
        <fullName evidence="8">EF-hand domain-containing protein</fullName>
    </submittedName>
</protein>
<comment type="subcellular location">
    <subcellularLocation>
        <location evidence="1">Membrane</location>
    </subcellularLocation>
</comment>
<evidence type="ECO:0000256" key="2">
    <source>
        <dbReference type="ARBA" id="ARBA00022448"/>
    </source>
</evidence>
<dbReference type="CDD" id="cd00051">
    <property type="entry name" value="EFh"/>
    <property type="match status" value="1"/>
</dbReference>
<proteinExistence type="predicted"/>
<keyword evidence="4 6" id="KW-1133">Transmembrane helix</keyword>
<accession>A0A1I8FBU2</accession>
<dbReference type="InterPro" id="IPR050814">
    <property type="entry name" value="Myo-inositol_Transporter"/>
</dbReference>
<dbReference type="WBParaSite" id="maker-unitig_28581-snap-gene-0.2-mRNA-1">
    <property type="protein sequence ID" value="maker-unitig_28581-snap-gene-0.2-mRNA-1"/>
    <property type="gene ID" value="maker-unitig_28581-snap-gene-0.2"/>
</dbReference>
<dbReference type="Proteomes" id="UP000095280">
    <property type="component" value="Unplaced"/>
</dbReference>
<evidence type="ECO:0000313" key="8">
    <source>
        <dbReference type="WBParaSite" id="maker-unitig_28581-snap-gene-0.2-mRNA-1"/>
    </source>
</evidence>
<keyword evidence="7" id="KW-1185">Reference proteome</keyword>
<keyword evidence="3 6" id="KW-0812">Transmembrane</keyword>
<dbReference type="GO" id="GO:0016324">
    <property type="term" value="C:apical plasma membrane"/>
    <property type="evidence" value="ECO:0007669"/>
    <property type="project" value="TreeGrafter"/>
</dbReference>
<evidence type="ECO:0000313" key="7">
    <source>
        <dbReference type="Proteomes" id="UP000095280"/>
    </source>
</evidence>
<dbReference type="InterPro" id="IPR002048">
    <property type="entry name" value="EF_hand_dom"/>
</dbReference>
<dbReference type="GO" id="GO:0005509">
    <property type="term" value="F:calcium ion binding"/>
    <property type="evidence" value="ECO:0007669"/>
    <property type="project" value="InterPro"/>
</dbReference>
<dbReference type="PANTHER" id="PTHR48020:SF12">
    <property type="entry name" value="PROTON MYO-INOSITOL COTRANSPORTER"/>
    <property type="match status" value="1"/>
</dbReference>
<dbReference type="AlphaFoldDB" id="A0A1I8FBU2"/>
<dbReference type="InterPro" id="IPR005828">
    <property type="entry name" value="MFS_sugar_transport-like"/>
</dbReference>
<dbReference type="Pfam" id="PF00083">
    <property type="entry name" value="Sugar_tr"/>
    <property type="match status" value="1"/>
</dbReference>